<proteinExistence type="inferred from homology"/>
<accession>A0A926RYX8</accession>
<dbReference type="PRINTS" id="PR00080">
    <property type="entry name" value="SDRFAMILY"/>
</dbReference>
<dbReference type="FunFam" id="3.40.50.720:FF:000240">
    <property type="entry name" value="SDR family oxidoreductase"/>
    <property type="match status" value="1"/>
</dbReference>
<dbReference type="RefSeq" id="WP_191160853.1">
    <property type="nucleotide sequence ID" value="NZ_JACXAI010000033.1"/>
</dbReference>
<dbReference type="PANTHER" id="PTHR42760:SF115">
    <property type="entry name" value="3-OXOACYL-[ACYL-CARRIER-PROTEIN] REDUCTASE FABG"/>
    <property type="match status" value="1"/>
</dbReference>
<dbReference type="Proteomes" id="UP000626844">
    <property type="component" value="Unassembled WGS sequence"/>
</dbReference>
<evidence type="ECO:0000256" key="1">
    <source>
        <dbReference type="ARBA" id="ARBA00006484"/>
    </source>
</evidence>
<organism evidence="3 4">
    <name type="scientific">Metabacillus arenae</name>
    <dbReference type="NCBI Taxonomy" id="2771434"/>
    <lineage>
        <taxon>Bacteria</taxon>
        <taxon>Bacillati</taxon>
        <taxon>Bacillota</taxon>
        <taxon>Bacilli</taxon>
        <taxon>Bacillales</taxon>
        <taxon>Bacillaceae</taxon>
        <taxon>Metabacillus</taxon>
    </lineage>
</organism>
<evidence type="ECO:0000256" key="2">
    <source>
        <dbReference type="ARBA" id="ARBA00023002"/>
    </source>
</evidence>
<comment type="similarity">
    <text evidence="1">Belongs to the short-chain dehydrogenases/reductases (SDR) family.</text>
</comment>
<protein>
    <submittedName>
        <fullName evidence="3">SDR family oxidoreductase</fullName>
    </submittedName>
</protein>
<dbReference type="EMBL" id="JACXAI010000033">
    <property type="protein sequence ID" value="MBD1382546.1"/>
    <property type="molecule type" value="Genomic_DNA"/>
</dbReference>
<dbReference type="GO" id="GO:0005975">
    <property type="term" value="P:carbohydrate metabolic process"/>
    <property type="evidence" value="ECO:0007669"/>
    <property type="project" value="UniProtKB-ARBA"/>
</dbReference>
<gene>
    <name evidence="3" type="ORF">IC621_20285</name>
</gene>
<sequence length="253" mass="27235">MFQLEGKTAVIMGGTSTLGSAIAEGLAEYGANIAIVGRNKEKAEEVVSRLQKYGTKVQAFFADVQEEDSLQSAADKIMEWAGTIDILLNAPGKNSQTPFLELTMDEWDDIMGVNLKGIVLSCQIFSKKMIAASTPGSIINISSVSANTPLSKVVTYSASKAGVDSITKYLARELAPNNIRVNAIVPGFFPAEQNRKILDKERVESIMKQTPMNRFGNAEELKGAAIFLASNQASSFVTGEFLHVDGGFCVTKI</sequence>
<dbReference type="AlphaFoldDB" id="A0A926RYX8"/>
<dbReference type="Gene3D" id="3.40.50.720">
    <property type="entry name" value="NAD(P)-binding Rossmann-like Domain"/>
    <property type="match status" value="1"/>
</dbReference>
<comment type="caution">
    <text evidence="3">The sequence shown here is derived from an EMBL/GenBank/DDBJ whole genome shotgun (WGS) entry which is preliminary data.</text>
</comment>
<keyword evidence="2" id="KW-0560">Oxidoreductase</keyword>
<dbReference type="Pfam" id="PF13561">
    <property type="entry name" value="adh_short_C2"/>
    <property type="match status" value="1"/>
</dbReference>
<dbReference type="GO" id="GO:0016616">
    <property type="term" value="F:oxidoreductase activity, acting on the CH-OH group of donors, NAD or NADP as acceptor"/>
    <property type="evidence" value="ECO:0007669"/>
    <property type="project" value="TreeGrafter"/>
</dbReference>
<reference evidence="3" key="1">
    <citation type="submission" date="2020-09" db="EMBL/GenBank/DDBJ databases">
        <title>A novel bacterium of genus Bacillus, isolated from South China Sea.</title>
        <authorList>
            <person name="Huang H."/>
            <person name="Mo K."/>
            <person name="Hu Y."/>
        </authorList>
    </citation>
    <scope>NUCLEOTIDE SEQUENCE</scope>
    <source>
        <strain evidence="3">IB182487</strain>
    </source>
</reference>
<evidence type="ECO:0000313" key="4">
    <source>
        <dbReference type="Proteomes" id="UP000626844"/>
    </source>
</evidence>
<dbReference type="InterPro" id="IPR036291">
    <property type="entry name" value="NAD(P)-bd_dom_sf"/>
</dbReference>
<dbReference type="SUPFAM" id="SSF51735">
    <property type="entry name" value="NAD(P)-binding Rossmann-fold domains"/>
    <property type="match status" value="1"/>
</dbReference>
<keyword evidence="4" id="KW-1185">Reference proteome</keyword>
<dbReference type="InterPro" id="IPR002347">
    <property type="entry name" value="SDR_fam"/>
</dbReference>
<evidence type="ECO:0000313" key="3">
    <source>
        <dbReference type="EMBL" id="MBD1382546.1"/>
    </source>
</evidence>
<dbReference type="PANTHER" id="PTHR42760">
    <property type="entry name" value="SHORT-CHAIN DEHYDROGENASES/REDUCTASES FAMILY MEMBER"/>
    <property type="match status" value="1"/>
</dbReference>
<name>A0A926RYX8_9BACI</name>
<dbReference type="PRINTS" id="PR00081">
    <property type="entry name" value="GDHRDH"/>
</dbReference>